<comment type="caution">
    <text evidence="2">The sequence shown here is derived from an EMBL/GenBank/DDBJ whole genome shotgun (WGS) entry which is preliminary data.</text>
</comment>
<dbReference type="AlphaFoldDB" id="K0QZG7"/>
<evidence type="ECO:0000313" key="3">
    <source>
        <dbReference type="Proteomes" id="UP000266841"/>
    </source>
</evidence>
<sequence length="72" mass="7938">MKLSTLVALGVASRSIDAFTSNIHARRQARRCDTFLSAYELEAEPEGGDELIRVSSSMEGSRMKEYGRGRAT</sequence>
<reference evidence="2 3" key="1">
    <citation type="journal article" date="2012" name="Genome Biol.">
        <title>Genome and low-iron response of an oceanic diatom adapted to chronic iron limitation.</title>
        <authorList>
            <person name="Lommer M."/>
            <person name="Specht M."/>
            <person name="Roy A.S."/>
            <person name="Kraemer L."/>
            <person name="Andreson R."/>
            <person name="Gutowska M.A."/>
            <person name="Wolf J."/>
            <person name="Bergner S.V."/>
            <person name="Schilhabel M.B."/>
            <person name="Klostermeier U.C."/>
            <person name="Beiko R.G."/>
            <person name="Rosenstiel P."/>
            <person name="Hippler M."/>
            <person name="Laroche J."/>
        </authorList>
    </citation>
    <scope>NUCLEOTIDE SEQUENCE [LARGE SCALE GENOMIC DNA]</scope>
    <source>
        <strain evidence="2 3">CCMP1005</strain>
    </source>
</reference>
<name>K0QZG7_THAOC</name>
<dbReference type="Proteomes" id="UP000266841">
    <property type="component" value="Unassembled WGS sequence"/>
</dbReference>
<gene>
    <name evidence="2" type="ORF">THAOC_37903</name>
</gene>
<protein>
    <submittedName>
        <fullName evidence="2">Uncharacterized protein</fullName>
    </submittedName>
</protein>
<organism evidence="2 3">
    <name type="scientific">Thalassiosira oceanica</name>
    <name type="common">Marine diatom</name>
    <dbReference type="NCBI Taxonomy" id="159749"/>
    <lineage>
        <taxon>Eukaryota</taxon>
        <taxon>Sar</taxon>
        <taxon>Stramenopiles</taxon>
        <taxon>Ochrophyta</taxon>
        <taxon>Bacillariophyta</taxon>
        <taxon>Coscinodiscophyceae</taxon>
        <taxon>Thalassiosirophycidae</taxon>
        <taxon>Thalassiosirales</taxon>
        <taxon>Thalassiosiraceae</taxon>
        <taxon>Thalassiosira</taxon>
    </lineage>
</organism>
<feature type="compositionally biased region" description="Basic and acidic residues" evidence="1">
    <location>
        <begin position="61"/>
        <end position="72"/>
    </location>
</feature>
<evidence type="ECO:0000256" key="1">
    <source>
        <dbReference type="SAM" id="MobiDB-lite"/>
    </source>
</evidence>
<feature type="region of interest" description="Disordered" evidence="1">
    <location>
        <begin position="50"/>
        <end position="72"/>
    </location>
</feature>
<evidence type="ECO:0000313" key="2">
    <source>
        <dbReference type="EMBL" id="EJK43634.1"/>
    </source>
</evidence>
<accession>K0QZG7</accession>
<keyword evidence="3" id="KW-1185">Reference proteome</keyword>
<proteinExistence type="predicted"/>
<dbReference type="EMBL" id="AGNL01050849">
    <property type="protein sequence ID" value="EJK43634.1"/>
    <property type="molecule type" value="Genomic_DNA"/>
</dbReference>
<feature type="non-terminal residue" evidence="2">
    <location>
        <position position="72"/>
    </location>
</feature>